<evidence type="ECO:0000256" key="3">
    <source>
        <dbReference type="ARBA" id="ARBA00022679"/>
    </source>
</evidence>
<evidence type="ECO:0000256" key="1">
    <source>
        <dbReference type="ARBA" id="ARBA00001966"/>
    </source>
</evidence>
<comment type="cofactor">
    <cofactor evidence="1">
        <name>[4Fe-4S] cluster</name>
        <dbReference type="ChEBI" id="CHEBI:49883"/>
    </cofactor>
</comment>
<keyword evidence="2" id="KW-0489">Methyltransferase</keyword>
<dbReference type="EMBL" id="MGDI01000019">
    <property type="protein sequence ID" value="OGL53929.1"/>
    <property type="molecule type" value="Genomic_DNA"/>
</dbReference>
<keyword evidence="6" id="KW-0408">Iron</keyword>
<dbReference type="InterPro" id="IPR051198">
    <property type="entry name" value="BchE-like"/>
</dbReference>
<sequence length="462" mass="53240">MRILLVAYDNDSYISVFPLGLAYIASVCRNAGHEVKIYNQDVYHWPESHLLNLLNREYFDVIGVGVIGGYYQYRKLLKISEAINKAKNRPFFIIGGHGPSPEPEYFLKKTRADVVVIGEGEITIIELLETLKEKKELCSVHGIAFLKNGKCIQTPRRALIPNIDEIPFPAWDLFPIDHYALLREANIKNSERCMLLLSGRGCTFKCNFCYRMDKGHRVRSTDSIIEEIQILKKDYHISYIDFQDELLMSSVQRTVELCESFIKSKLKFKWFCNGRLNYARPDVLRLMKEAGCVFINYGIESLDEKALHTMKKGLMVKQIISSIENTLAAGISPGFNIIFGNIGETAESLKLGVDFLLKYDDHAQMRTIRPVTPYPGSPLYYYAIEKGLLKDCEDFYENKHINSDLLSVNFTNLSDDEFYMLLYEANKVLIENYFLYQKCNAIENAKKLYFECDASFRGFRQT</sequence>
<dbReference type="InterPro" id="IPR023404">
    <property type="entry name" value="rSAM_horseshoe"/>
</dbReference>
<accession>A0A1F7SJI6</accession>
<dbReference type="PROSITE" id="PS51332">
    <property type="entry name" value="B12_BINDING"/>
    <property type="match status" value="1"/>
</dbReference>
<gene>
    <name evidence="10" type="ORF">A3G31_00825</name>
</gene>
<evidence type="ECO:0000313" key="10">
    <source>
        <dbReference type="EMBL" id="OGL53929.1"/>
    </source>
</evidence>
<dbReference type="CDD" id="cd01335">
    <property type="entry name" value="Radical_SAM"/>
    <property type="match status" value="1"/>
</dbReference>
<keyword evidence="3" id="KW-0808">Transferase</keyword>
<reference evidence="10 11" key="1">
    <citation type="journal article" date="2016" name="Nat. Commun.">
        <title>Thousands of microbial genomes shed light on interconnected biogeochemical processes in an aquifer system.</title>
        <authorList>
            <person name="Anantharaman K."/>
            <person name="Brown C.T."/>
            <person name="Hug L.A."/>
            <person name="Sharon I."/>
            <person name="Castelle C.J."/>
            <person name="Probst A.J."/>
            <person name="Thomas B.C."/>
            <person name="Singh A."/>
            <person name="Wilkins M.J."/>
            <person name="Karaoz U."/>
            <person name="Brodie E.L."/>
            <person name="Williams K.H."/>
            <person name="Hubbard S.S."/>
            <person name="Banfield J.F."/>
        </authorList>
    </citation>
    <scope>NUCLEOTIDE SEQUENCE [LARGE SCALE GENOMIC DNA]</scope>
</reference>
<keyword evidence="7" id="KW-0411">Iron-sulfur</keyword>
<dbReference type="STRING" id="1817883.A3G31_00825"/>
<dbReference type="SUPFAM" id="SSF102114">
    <property type="entry name" value="Radical SAM enzymes"/>
    <property type="match status" value="1"/>
</dbReference>
<dbReference type="Proteomes" id="UP000178082">
    <property type="component" value="Unassembled WGS sequence"/>
</dbReference>
<dbReference type="SFLD" id="SFLDG01123">
    <property type="entry name" value="methyltransferase_(Class_B)"/>
    <property type="match status" value="1"/>
</dbReference>
<protein>
    <submittedName>
        <fullName evidence="10">B12-binding domain-containing radical SAM protein</fullName>
    </submittedName>
</protein>
<dbReference type="InterPro" id="IPR006638">
    <property type="entry name" value="Elp3/MiaA/NifB-like_rSAM"/>
</dbReference>
<keyword evidence="4" id="KW-0949">S-adenosyl-L-methionine</keyword>
<dbReference type="CDD" id="cd02068">
    <property type="entry name" value="radical_SAM_B12_BD"/>
    <property type="match status" value="1"/>
</dbReference>
<proteinExistence type="predicted"/>
<feature type="domain" description="Radical SAM core" evidence="9">
    <location>
        <begin position="188"/>
        <end position="409"/>
    </location>
</feature>
<dbReference type="InterPro" id="IPR058240">
    <property type="entry name" value="rSAM_sf"/>
</dbReference>
<comment type="caution">
    <text evidence="10">The sequence shown here is derived from an EMBL/GenBank/DDBJ whole genome shotgun (WGS) entry which is preliminary data.</text>
</comment>
<feature type="domain" description="B12-binding" evidence="8">
    <location>
        <begin position="1"/>
        <end position="138"/>
    </location>
</feature>
<dbReference type="SFLD" id="SFLDG01082">
    <property type="entry name" value="B12-binding_domain_containing"/>
    <property type="match status" value="1"/>
</dbReference>
<evidence type="ECO:0000256" key="5">
    <source>
        <dbReference type="ARBA" id="ARBA00022723"/>
    </source>
</evidence>
<name>A0A1F7SJI6_9BACT</name>
<evidence type="ECO:0000259" key="9">
    <source>
        <dbReference type="PROSITE" id="PS51918"/>
    </source>
</evidence>
<evidence type="ECO:0000256" key="4">
    <source>
        <dbReference type="ARBA" id="ARBA00022691"/>
    </source>
</evidence>
<evidence type="ECO:0000256" key="7">
    <source>
        <dbReference type="ARBA" id="ARBA00023014"/>
    </source>
</evidence>
<dbReference type="GO" id="GO:0051539">
    <property type="term" value="F:4 iron, 4 sulfur cluster binding"/>
    <property type="evidence" value="ECO:0007669"/>
    <property type="project" value="UniProtKB-KW"/>
</dbReference>
<keyword evidence="5" id="KW-0479">Metal-binding</keyword>
<evidence type="ECO:0000259" key="8">
    <source>
        <dbReference type="PROSITE" id="PS51332"/>
    </source>
</evidence>
<evidence type="ECO:0000256" key="2">
    <source>
        <dbReference type="ARBA" id="ARBA00022603"/>
    </source>
</evidence>
<evidence type="ECO:0000313" key="11">
    <source>
        <dbReference type="Proteomes" id="UP000178082"/>
    </source>
</evidence>
<dbReference type="GO" id="GO:0046872">
    <property type="term" value="F:metal ion binding"/>
    <property type="evidence" value="ECO:0007669"/>
    <property type="project" value="UniProtKB-KW"/>
</dbReference>
<dbReference type="SFLD" id="SFLDS00029">
    <property type="entry name" value="Radical_SAM"/>
    <property type="match status" value="1"/>
</dbReference>
<dbReference type="Gene3D" id="3.40.50.280">
    <property type="entry name" value="Cobalamin-binding domain"/>
    <property type="match status" value="1"/>
</dbReference>
<dbReference type="PANTHER" id="PTHR43409:SF7">
    <property type="entry name" value="BLL1977 PROTEIN"/>
    <property type="match status" value="1"/>
</dbReference>
<dbReference type="Pfam" id="PF02310">
    <property type="entry name" value="B12-binding"/>
    <property type="match status" value="1"/>
</dbReference>
<dbReference type="InterPro" id="IPR007197">
    <property type="entry name" value="rSAM"/>
</dbReference>
<dbReference type="PROSITE" id="PS51918">
    <property type="entry name" value="RADICAL_SAM"/>
    <property type="match status" value="1"/>
</dbReference>
<evidence type="ECO:0000256" key="6">
    <source>
        <dbReference type="ARBA" id="ARBA00023004"/>
    </source>
</evidence>
<dbReference type="InterPro" id="IPR006158">
    <property type="entry name" value="Cobalamin-bd"/>
</dbReference>
<dbReference type="Pfam" id="PF04055">
    <property type="entry name" value="Radical_SAM"/>
    <property type="match status" value="1"/>
</dbReference>
<dbReference type="Gene3D" id="3.80.30.20">
    <property type="entry name" value="tm_1862 like domain"/>
    <property type="match status" value="1"/>
</dbReference>
<dbReference type="AlphaFoldDB" id="A0A1F7SJI6"/>
<dbReference type="PANTHER" id="PTHR43409">
    <property type="entry name" value="ANAEROBIC MAGNESIUM-PROTOPORPHYRIN IX MONOMETHYL ESTER CYCLASE-RELATED"/>
    <property type="match status" value="1"/>
</dbReference>
<dbReference type="SMART" id="SM00729">
    <property type="entry name" value="Elp3"/>
    <property type="match status" value="1"/>
</dbReference>
<dbReference type="InterPro" id="IPR034466">
    <property type="entry name" value="Methyltransferase_Class_B"/>
</dbReference>
<dbReference type="GO" id="GO:0031419">
    <property type="term" value="F:cobalamin binding"/>
    <property type="evidence" value="ECO:0007669"/>
    <property type="project" value="InterPro"/>
</dbReference>
<organism evidence="10 11">
    <name type="scientific">Candidatus Schekmanbacteria bacterium RIFCSPLOWO2_12_FULL_38_15</name>
    <dbReference type="NCBI Taxonomy" id="1817883"/>
    <lineage>
        <taxon>Bacteria</taxon>
        <taxon>Candidatus Schekmaniibacteriota</taxon>
    </lineage>
</organism>
<dbReference type="GO" id="GO:0003824">
    <property type="term" value="F:catalytic activity"/>
    <property type="evidence" value="ECO:0007669"/>
    <property type="project" value="InterPro"/>
</dbReference>